<dbReference type="Proteomes" id="UP000314251">
    <property type="component" value="Unassembled WGS sequence"/>
</dbReference>
<dbReference type="OrthoDB" id="3250520at2"/>
<evidence type="ECO:0000259" key="1">
    <source>
        <dbReference type="Pfam" id="PF13460"/>
    </source>
</evidence>
<accession>A0A5N6ALC5</accession>
<feature type="domain" description="NAD(P)-binding" evidence="1">
    <location>
        <begin position="13"/>
        <end position="177"/>
    </location>
</feature>
<dbReference type="EMBL" id="VDLY02000003">
    <property type="protein sequence ID" value="KAB8168700.1"/>
    <property type="molecule type" value="Genomic_DNA"/>
</dbReference>
<evidence type="ECO:0000313" key="2">
    <source>
        <dbReference type="EMBL" id="KAB8168700.1"/>
    </source>
</evidence>
<dbReference type="PANTHER" id="PTHR43162">
    <property type="match status" value="1"/>
</dbReference>
<proteinExistence type="predicted"/>
<dbReference type="Gene3D" id="3.90.25.10">
    <property type="entry name" value="UDP-galactose 4-epimerase, domain 1"/>
    <property type="match status" value="1"/>
</dbReference>
<dbReference type="InterPro" id="IPR036291">
    <property type="entry name" value="NAD(P)-bd_dom_sf"/>
</dbReference>
<dbReference type="Pfam" id="PF13460">
    <property type="entry name" value="NAD_binding_10"/>
    <property type="match status" value="1"/>
</dbReference>
<protein>
    <submittedName>
        <fullName evidence="2">NAD(P)H-binding protein</fullName>
    </submittedName>
</protein>
<dbReference type="SUPFAM" id="SSF51735">
    <property type="entry name" value="NAD(P)-binding Rossmann-fold domains"/>
    <property type="match status" value="1"/>
</dbReference>
<evidence type="ECO:0000313" key="3">
    <source>
        <dbReference type="Proteomes" id="UP000314251"/>
    </source>
</evidence>
<dbReference type="InterPro" id="IPR051604">
    <property type="entry name" value="Ergot_Alk_Oxidoreductase"/>
</dbReference>
<reference evidence="2" key="1">
    <citation type="submission" date="2019-10" db="EMBL/GenBank/DDBJ databases">
        <title>Nonomuraea sp. nov., isolated from Phyllanthus amarus.</title>
        <authorList>
            <person name="Klykleung N."/>
            <person name="Tanasupawat S."/>
        </authorList>
    </citation>
    <scope>NUCLEOTIDE SEQUENCE [LARGE SCALE GENOMIC DNA]</scope>
    <source>
        <strain evidence="2">3MP-10</strain>
    </source>
</reference>
<dbReference type="AlphaFoldDB" id="A0A5N6ALC5"/>
<organism evidence="2 3">
    <name type="scientific">Streptomyces mimosae</name>
    <dbReference type="NCBI Taxonomy" id="2586635"/>
    <lineage>
        <taxon>Bacteria</taxon>
        <taxon>Bacillati</taxon>
        <taxon>Actinomycetota</taxon>
        <taxon>Actinomycetes</taxon>
        <taxon>Kitasatosporales</taxon>
        <taxon>Streptomycetaceae</taxon>
        <taxon>Streptomyces</taxon>
    </lineage>
</organism>
<comment type="caution">
    <text evidence="2">The sequence shown here is derived from an EMBL/GenBank/DDBJ whole genome shotgun (WGS) entry which is preliminary data.</text>
</comment>
<keyword evidence="3" id="KW-1185">Reference proteome</keyword>
<sequence>MANEKNDEIVVLGGTGKTGRWLVRELRAAGHAVRPASRSGEVRFDWSDRDTWPAVVEGAAAVYLIPGGPEATRDFARLAVDAGVRRLVTLSGRGMDRYPPGVGAARFPSVAAGELAVRESGVEWSIIRANNFNQNFDVDYWRPPLLAGRLALPTGGVPEPFVDTRDVAAVAAALLTEDGHQGRAYDVSGPRALTFDEAVATIARAAGREIRFVELTPEEYQAELAAEGVPAEAAAELGAIFDSMRSGHLAEPAPGVREVLGREPISFESYATEAAQAGAWA</sequence>
<name>A0A5N6ALC5_9ACTN</name>
<dbReference type="Gene3D" id="3.40.50.720">
    <property type="entry name" value="NAD(P)-binding Rossmann-like Domain"/>
    <property type="match status" value="1"/>
</dbReference>
<dbReference type="InterPro" id="IPR016040">
    <property type="entry name" value="NAD(P)-bd_dom"/>
</dbReference>
<gene>
    <name evidence="2" type="ORF">FH607_005555</name>
</gene>
<dbReference type="RefSeq" id="WP_139666478.1">
    <property type="nucleotide sequence ID" value="NZ_VDLY02000003.1"/>
</dbReference>
<dbReference type="PANTHER" id="PTHR43162:SF1">
    <property type="entry name" value="PRESTALK A DIFFERENTIATION PROTEIN A"/>
    <property type="match status" value="1"/>
</dbReference>